<protein>
    <submittedName>
        <fullName evidence="3">Uncharacterized protein</fullName>
    </submittedName>
</protein>
<feature type="transmembrane region" description="Helical" evidence="1">
    <location>
        <begin position="132"/>
        <end position="153"/>
    </location>
</feature>
<dbReference type="EMBL" id="CP027783">
    <property type="protein sequence ID" value="AYW47839.1"/>
    <property type="molecule type" value="Genomic_DNA"/>
</dbReference>
<proteinExistence type="predicted"/>
<reference evidence="2" key="3">
    <citation type="submission" date="2018-03" db="EMBL/GenBank/DDBJ databases">
        <authorList>
            <person name="Jeon C.O."/>
        </authorList>
    </citation>
    <scope>NUCLEOTIDE SEQUENCE</scope>
    <source>
        <strain evidence="2">JCM 31126</strain>
    </source>
</reference>
<evidence type="ECO:0000313" key="2">
    <source>
        <dbReference type="EMBL" id="AYW47839.1"/>
    </source>
</evidence>
<dbReference type="Proteomes" id="UP001157039">
    <property type="component" value="Unassembled WGS sequence"/>
</dbReference>
<dbReference type="EMBL" id="BSUW01000001">
    <property type="protein sequence ID" value="GMA72521.1"/>
    <property type="molecule type" value="Genomic_DNA"/>
</dbReference>
<keyword evidence="1" id="KW-1133">Transmembrane helix</keyword>
<reference evidence="3" key="4">
    <citation type="submission" date="2023-02" db="EMBL/GenBank/DDBJ databases">
        <authorList>
            <person name="Sun Q."/>
            <person name="Mori K."/>
        </authorList>
    </citation>
    <scope>NUCLEOTIDE SEQUENCE</scope>
    <source>
        <strain evidence="3">NBRC 114545</strain>
    </source>
</reference>
<keyword evidence="1" id="KW-0812">Transmembrane</keyword>
<dbReference type="AlphaFoldDB" id="A0AA38CXA5"/>
<evidence type="ECO:0000313" key="5">
    <source>
        <dbReference type="Proteomes" id="UP001157039"/>
    </source>
</evidence>
<reference evidence="3 5" key="2">
    <citation type="journal article" date="2014" name="Int. J. Syst. Evol. Microbiol.">
        <title>Complete genome sequence of Corynebacterium casei LMG S-19264T (=DSM 44701T), isolated from a smear-ripened cheese.</title>
        <authorList>
            <consortium name="US DOE Joint Genome Institute (JGI-PGF)"/>
            <person name="Walter F."/>
            <person name="Albersmeier A."/>
            <person name="Kalinowski J."/>
            <person name="Ruckert C."/>
        </authorList>
    </citation>
    <scope>NUCLEOTIDE SEQUENCE [LARGE SCALE GENOMIC DNA]</scope>
    <source>
        <strain evidence="3 5">NBRC 114545</strain>
    </source>
</reference>
<sequence>MYKKNNDFIEGFSVAVAFIIISMYLLFFDSNFYSPYLKYVLSALTGTVGTVGMSVEINKITEKKFKFDNLSLGVVLIGLYFFLSDYLNNDFLQTIILILLLFGAYGTIEGLVIMCKIVILQTNSKKQKIRNFFAFLFEMIGGLSALVSIIQAFNII</sequence>
<name>A0AA38CXA5_9ENTE</name>
<accession>A0AA38CXA5</accession>
<dbReference type="RefSeq" id="WP_123935285.1">
    <property type="nucleotide sequence ID" value="NZ_BSUW01000001.1"/>
</dbReference>
<feature type="transmembrane region" description="Helical" evidence="1">
    <location>
        <begin position="12"/>
        <end position="30"/>
    </location>
</feature>
<organism evidence="3 5">
    <name type="scientific">Tetragenococcus osmophilus</name>
    <dbReference type="NCBI Taxonomy" id="526944"/>
    <lineage>
        <taxon>Bacteria</taxon>
        <taxon>Bacillati</taxon>
        <taxon>Bacillota</taxon>
        <taxon>Bacilli</taxon>
        <taxon>Lactobacillales</taxon>
        <taxon>Enterococcaceae</taxon>
        <taxon>Tetragenococcus</taxon>
    </lineage>
</organism>
<feature type="transmembrane region" description="Helical" evidence="1">
    <location>
        <begin position="95"/>
        <end position="120"/>
    </location>
</feature>
<evidence type="ECO:0000313" key="4">
    <source>
        <dbReference type="Proteomes" id="UP000268310"/>
    </source>
</evidence>
<dbReference type="Proteomes" id="UP000268310">
    <property type="component" value="Chromosome"/>
</dbReference>
<gene>
    <name evidence="2" type="ORF">C7K38_05405</name>
    <name evidence="3" type="ORF">GCM10025885_15700</name>
</gene>
<reference evidence="2 4" key="1">
    <citation type="journal article" date="2012" name="Int. J. Syst. Evol. Microbiol.">
        <title>Characterization of Tetragenococcus strains from sugar thick juice reveals a novel species, Tetragenococcus osmophilus sp. nov., and divides Tetragenococcus halophilus into two subspecies, T. halophilus subsp. halophilus subsp. nov. and T. halophilus subsp. flandriensis subsp. nov.</title>
        <authorList>
            <person name="Juste A."/>
            <person name="Van Trappen S."/>
            <person name="Verreth C."/>
            <person name="Cleenwerck I."/>
            <person name="De Vos P."/>
            <person name="Lievens B."/>
            <person name="Willems K.A."/>
        </authorList>
    </citation>
    <scope>NUCLEOTIDE SEQUENCE [LARGE SCALE GENOMIC DNA]</scope>
    <source>
        <strain evidence="2 4">JCM 31126</strain>
    </source>
</reference>
<feature type="transmembrane region" description="Helical" evidence="1">
    <location>
        <begin position="36"/>
        <end position="55"/>
    </location>
</feature>
<evidence type="ECO:0000313" key="3">
    <source>
        <dbReference type="EMBL" id="GMA72521.1"/>
    </source>
</evidence>
<feature type="transmembrane region" description="Helical" evidence="1">
    <location>
        <begin position="67"/>
        <end position="83"/>
    </location>
</feature>
<keyword evidence="1" id="KW-0472">Membrane</keyword>
<keyword evidence="4" id="KW-1185">Reference proteome</keyword>
<evidence type="ECO:0000256" key="1">
    <source>
        <dbReference type="SAM" id="Phobius"/>
    </source>
</evidence>
<dbReference type="KEGG" id="too:C7K38_05405"/>